<reference evidence="1 2" key="1">
    <citation type="journal article" date="2013" name="PLoS ONE">
        <title>Lactobacillus paracasei comparative genomics: towards species pan-genome definition and exploitation of diversity.</title>
        <authorList>
            <person name="Smokvina T."/>
            <person name="Wels M."/>
            <person name="Polka J."/>
            <person name="Chervaux C."/>
            <person name="Brisse S."/>
            <person name="Boekhorst J."/>
            <person name="van Hylckama Vlieg J.E."/>
            <person name="Siezen R.J."/>
        </authorList>
    </citation>
    <scope>NUCLEOTIDE SEQUENCE [LARGE SCALE GENOMIC DNA]</scope>
    <source>
        <strain evidence="1 2">Lpp122</strain>
    </source>
</reference>
<dbReference type="EMBL" id="ANKW01000073">
    <property type="protein sequence ID" value="EPC16523.1"/>
    <property type="molecule type" value="Genomic_DNA"/>
</dbReference>
<gene>
    <name evidence="1" type="ORF">Lpp122_2441</name>
</gene>
<proteinExistence type="predicted"/>
<comment type="caution">
    <text evidence="1">The sequence shown here is derived from an EMBL/GenBank/DDBJ whole genome shotgun (WGS) entry which is preliminary data.</text>
</comment>
<dbReference type="Proteomes" id="UP000014281">
    <property type="component" value="Unassembled WGS sequence"/>
</dbReference>
<sequence>MVCRDSTLGSKGVVKHDSLHVKKLRTCSKTRFTTRG</sequence>
<name>A0A8E0M1V6_LACPA</name>
<dbReference type="AlphaFoldDB" id="A0A8E0M1V6"/>
<accession>A0A8E0M1V6</accession>
<evidence type="ECO:0000313" key="2">
    <source>
        <dbReference type="Proteomes" id="UP000014281"/>
    </source>
</evidence>
<organism evidence="1 2">
    <name type="scientific">Lacticaseibacillus paracasei subsp. paracasei Lpp122</name>
    <dbReference type="NCBI Taxonomy" id="1256218"/>
    <lineage>
        <taxon>Bacteria</taxon>
        <taxon>Bacillati</taxon>
        <taxon>Bacillota</taxon>
        <taxon>Bacilli</taxon>
        <taxon>Lactobacillales</taxon>
        <taxon>Lactobacillaceae</taxon>
        <taxon>Lacticaseibacillus</taxon>
    </lineage>
</organism>
<protein>
    <submittedName>
        <fullName evidence="1">Uncharacterized protein</fullName>
    </submittedName>
</protein>
<evidence type="ECO:0000313" key="1">
    <source>
        <dbReference type="EMBL" id="EPC16523.1"/>
    </source>
</evidence>